<organism evidence="2 3">
    <name type="scientific">Colletotrichum abscissum</name>
    <dbReference type="NCBI Taxonomy" id="1671311"/>
    <lineage>
        <taxon>Eukaryota</taxon>
        <taxon>Fungi</taxon>
        <taxon>Dikarya</taxon>
        <taxon>Ascomycota</taxon>
        <taxon>Pezizomycotina</taxon>
        <taxon>Sordariomycetes</taxon>
        <taxon>Hypocreomycetidae</taxon>
        <taxon>Glomerellales</taxon>
        <taxon>Glomerellaceae</taxon>
        <taxon>Colletotrichum</taxon>
        <taxon>Colletotrichum acutatum species complex</taxon>
    </lineage>
</organism>
<dbReference type="Proteomes" id="UP001056436">
    <property type="component" value="Unassembled WGS sequence"/>
</dbReference>
<gene>
    <name evidence="2" type="ORF">CABS02_13924</name>
</gene>
<evidence type="ECO:0000256" key="1">
    <source>
        <dbReference type="SAM" id="MobiDB-lite"/>
    </source>
</evidence>
<dbReference type="EMBL" id="SDAQ01000173">
    <property type="protein sequence ID" value="KAI3532174.1"/>
    <property type="molecule type" value="Genomic_DNA"/>
</dbReference>
<evidence type="ECO:0000313" key="2">
    <source>
        <dbReference type="EMBL" id="KAI3532174.1"/>
    </source>
</evidence>
<accession>A0A9Q0AXZ1</accession>
<comment type="caution">
    <text evidence="2">The sequence shown here is derived from an EMBL/GenBank/DDBJ whole genome shotgun (WGS) entry which is preliminary data.</text>
</comment>
<feature type="region of interest" description="Disordered" evidence="1">
    <location>
        <begin position="56"/>
        <end position="78"/>
    </location>
</feature>
<feature type="region of interest" description="Disordered" evidence="1">
    <location>
        <begin position="1"/>
        <end position="35"/>
    </location>
</feature>
<feature type="compositionally biased region" description="Basic and acidic residues" evidence="1">
    <location>
        <begin position="11"/>
        <end position="21"/>
    </location>
</feature>
<reference evidence="2" key="1">
    <citation type="submission" date="2019-01" db="EMBL/GenBank/DDBJ databases">
        <title>Colletotrichum abscissum LGMF1257.</title>
        <authorList>
            <person name="Baroncelli R."/>
        </authorList>
    </citation>
    <scope>NUCLEOTIDE SEQUENCE</scope>
    <source>
        <strain evidence="2">Ca142</strain>
    </source>
</reference>
<protein>
    <submittedName>
        <fullName evidence="2">Uncharacterized protein</fullName>
    </submittedName>
</protein>
<proteinExistence type="predicted"/>
<dbReference type="AlphaFoldDB" id="A0A9Q0AXZ1"/>
<keyword evidence="3" id="KW-1185">Reference proteome</keyword>
<sequence length="78" mass="8133">MDQEQSGHPAQRLDPHSDRSGSGHTPRASKGNPIPYLAFPLVHPATLDSVPEILGAKAGAPPERTIPGTSCAKGNNRA</sequence>
<name>A0A9Q0AXZ1_9PEZI</name>
<evidence type="ECO:0000313" key="3">
    <source>
        <dbReference type="Proteomes" id="UP001056436"/>
    </source>
</evidence>